<comment type="caution">
    <text evidence="1">The sequence shown here is derived from an EMBL/GenBank/DDBJ whole genome shotgun (WGS) entry which is preliminary data.</text>
</comment>
<accession>A0A839DQX5</accession>
<reference evidence="1 2" key="1">
    <citation type="submission" date="2020-07" db="EMBL/GenBank/DDBJ databases">
        <title>Sequencing the genomes of 1000 actinobacteria strains.</title>
        <authorList>
            <person name="Klenk H.-P."/>
        </authorList>
    </citation>
    <scope>NUCLEOTIDE SEQUENCE [LARGE SCALE GENOMIC DNA]</scope>
    <source>
        <strain evidence="1 2">DSM 45975</strain>
    </source>
</reference>
<gene>
    <name evidence="1" type="ORF">FHX42_000468</name>
</gene>
<dbReference type="Proteomes" id="UP000569329">
    <property type="component" value="Unassembled WGS sequence"/>
</dbReference>
<evidence type="ECO:0000313" key="1">
    <source>
        <dbReference type="EMBL" id="MBA8823139.1"/>
    </source>
</evidence>
<dbReference type="RefSeq" id="WP_182542506.1">
    <property type="nucleotide sequence ID" value="NZ_JACGWZ010000001.1"/>
</dbReference>
<organism evidence="1 2">
    <name type="scientific">Halosaccharopolyspora lacisalsi</name>
    <dbReference type="NCBI Taxonomy" id="1000566"/>
    <lineage>
        <taxon>Bacteria</taxon>
        <taxon>Bacillati</taxon>
        <taxon>Actinomycetota</taxon>
        <taxon>Actinomycetes</taxon>
        <taxon>Pseudonocardiales</taxon>
        <taxon>Pseudonocardiaceae</taxon>
        <taxon>Halosaccharopolyspora</taxon>
    </lineage>
</organism>
<keyword evidence="2" id="KW-1185">Reference proteome</keyword>
<proteinExistence type="predicted"/>
<evidence type="ECO:0000313" key="2">
    <source>
        <dbReference type="Proteomes" id="UP000569329"/>
    </source>
</evidence>
<sequence>MDYVVTAAVEPPVQATRLDALQQEGVVSLLDRQLGQIEGVAGPEEESIDVLDYRIAVTSEGANVMLALDAPTLRAAEEAAKTVLNELIAESESLPEWTVARSEVRITEDEFNQSLAAAEDQTDEEPRSEAEAALEAAVEEALEGSEEVEQAESRSWKDELVDLSSRLRAFDLGAFTPGGLDRDEERSRMAAGALVHAVHVVTDELFYDELALTINDATVSEAVGLLVLEELPSCYQHRYDARFTRGLLLASAAVASALTESIWTPPRTVAETLALRLFIDEARMVLEAAELMSWEDSEAVFTALGPFADNEHESLYEIDFPLTTKSLEESEVSPLRIEEVEGELRTRGLAFDQWFQQRRDAATTEGIHPYLR</sequence>
<dbReference type="AlphaFoldDB" id="A0A839DQX5"/>
<protein>
    <submittedName>
        <fullName evidence="1">Uncharacterized protein</fullName>
    </submittedName>
</protein>
<dbReference type="EMBL" id="JACGWZ010000001">
    <property type="protein sequence ID" value="MBA8823139.1"/>
    <property type="molecule type" value="Genomic_DNA"/>
</dbReference>
<name>A0A839DQX5_9PSEU</name>